<dbReference type="HOGENOM" id="CLU_1910341_0_0_1"/>
<evidence type="ECO:0000313" key="2">
    <source>
        <dbReference type="Proteomes" id="UP000011115"/>
    </source>
</evidence>
<dbReference type="EnsemblPlants" id="PGSC0003DMT400093774">
    <property type="protein sequence ID" value="PGSC0003DMT400093774"/>
    <property type="gene ID" value="PGSC0003DMG400043345"/>
</dbReference>
<organism evidence="1 2">
    <name type="scientific">Solanum tuberosum</name>
    <name type="common">Potato</name>
    <dbReference type="NCBI Taxonomy" id="4113"/>
    <lineage>
        <taxon>Eukaryota</taxon>
        <taxon>Viridiplantae</taxon>
        <taxon>Streptophyta</taxon>
        <taxon>Embryophyta</taxon>
        <taxon>Tracheophyta</taxon>
        <taxon>Spermatophyta</taxon>
        <taxon>Magnoliopsida</taxon>
        <taxon>eudicotyledons</taxon>
        <taxon>Gunneridae</taxon>
        <taxon>Pentapetalae</taxon>
        <taxon>asterids</taxon>
        <taxon>lamiids</taxon>
        <taxon>Solanales</taxon>
        <taxon>Solanaceae</taxon>
        <taxon>Solanoideae</taxon>
        <taxon>Solaneae</taxon>
        <taxon>Solanum</taxon>
    </lineage>
</organism>
<keyword evidence="2" id="KW-1185">Reference proteome</keyword>
<sequence length="133" mass="14899">MLRKHDNLSKRTITAKSQRFSKVQENRRCPTHRGKIQNDPNLKVIKANDGPDQRTLDGPMVHPVISSVGVWDHNLRTMIHRPGRKPWSHRTVVGCAFLEILGALFGGQPQTTPMVCGPTHGPWVAFVSGTYNI</sequence>
<protein>
    <submittedName>
        <fullName evidence="1">Uncharacterized protein</fullName>
    </submittedName>
</protein>
<proteinExistence type="predicted"/>
<reference evidence="1" key="2">
    <citation type="submission" date="2015-06" db="UniProtKB">
        <authorList>
            <consortium name="EnsemblPlants"/>
        </authorList>
    </citation>
    <scope>IDENTIFICATION</scope>
    <source>
        <strain evidence="1">DM1-3 516 R44</strain>
    </source>
</reference>
<reference evidence="2" key="1">
    <citation type="journal article" date="2011" name="Nature">
        <title>Genome sequence and analysis of the tuber crop potato.</title>
        <authorList>
            <consortium name="The Potato Genome Sequencing Consortium"/>
        </authorList>
    </citation>
    <scope>NUCLEOTIDE SEQUENCE [LARGE SCALE GENOMIC DNA]</scope>
    <source>
        <strain evidence="2">cv. DM1-3 516 R44</strain>
    </source>
</reference>
<accession>M1DSN6</accession>
<dbReference type="AlphaFoldDB" id="M1DSN6"/>
<dbReference type="Proteomes" id="UP000011115">
    <property type="component" value="Unassembled WGS sequence"/>
</dbReference>
<dbReference type="InParanoid" id="M1DSN6"/>
<dbReference type="PaxDb" id="4113-PGSC0003DMT400093774"/>
<dbReference type="Gramene" id="PGSC0003DMT400093774">
    <property type="protein sequence ID" value="PGSC0003DMT400093774"/>
    <property type="gene ID" value="PGSC0003DMG400043345"/>
</dbReference>
<name>M1DSN6_SOLTU</name>
<evidence type="ECO:0000313" key="1">
    <source>
        <dbReference type="EnsemblPlants" id="PGSC0003DMT400093774"/>
    </source>
</evidence>